<evidence type="ECO:0000256" key="1">
    <source>
        <dbReference type="ARBA" id="ARBA00022441"/>
    </source>
</evidence>
<protein>
    <submittedName>
        <fullName evidence="3">Actin-binding IPP</fullName>
    </submittedName>
</protein>
<dbReference type="PANTHER" id="PTHR46344">
    <property type="entry name" value="OS02G0202900 PROTEIN"/>
    <property type="match status" value="1"/>
</dbReference>
<name>A0A7D9HK81_PARCT</name>
<accession>A0A7D9HK81</accession>
<gene>
    <name evidence="3" type="ORF">PACLA_8A010222</name>
</gene>
<dbReference type="SUPFAM" id="SSF117281">
    <property type="entry name" value="Kelch motif"/>
    <property type="match status" value="1"/>
</dbReference>
<keyword evidence="1" id="KW-0880">Kelch repeat</keyword>
<dbReference type="Proteomes" id="UP001152795">
    <property type="component" value="Unassembled WGS sequence"/>
</dbReference>
<dbReference type="EMBL" id="CACRXK020001041">
    <property type="protein sequence ID" value="CAB3986602.1"/>
    <property type="molecule type" value="Genomic_DNA"/>
</dbReference>
<evidence type="ECO:0000313" key="4">
    <source>
        <dbReference type="Proteomes" id="UP001152795"/>
    </source>
</evidence>
<reference evidence="3" key="1">
    <citation type="submission" date="2020-04" db="EMBL/GenBank/DDBJ databases">
        <authorList>
            <person name="Alioto T."/>
            <person name="Alioto T."/>
            <person name="Gomez Garrido J."/>
        </authorList>
    </citation>
    <scope>NUCLEOTIDE SEQUENCE</scope>
    <source>
        <strain evidence="3">A484AB</strain>
    </source>
</reference>
<evidence type="ECO:0000313" key="3">
    <source>
        <dbReference type="EMBL" id="CAB3986602.1"/>
    </source>
</evidence>
<keyword evidence="4" id="KW-1185">Reference proteome</keyword>
<dbReference type="InterPro" id="IPR006652">
    <property type="entry name" value="Kelch_1"/>
</dbReference>
<dbReference type="AlphaFoldDB" id="A0A7D9HK81"/>
<comment type="caution">
    <text evidence="3">The sequence shown here is derived from an EMBL/GenBank/DDBJ whole genome shotgun (WGS) entry which is preliminary data.</text>
</comment>
<dbReference type="PANTHER" id="PTHR46344:SF16">
    <property type="entry name" value="KELCH MOTIF FAMILY PROTEIN, EXPRESSED"/>
    <property type="match status" value="1"/>
</dbReference>
<evidence type="ECO:0000256" key="2">
    <source>
        <dbReference type="ARBA" id="ARBA00022737"/>
    </source>
</evidence>
<dbReference type="SMART" id="SM00612">
    <property type="entry name" value="Kelch"/>
    <property type="match status" value="2"/>
</dbReference>
<sequence>MATVKWAENVVIIGGADKDGKALNNVIIYNIKTGNSHMLPPMLHRRTGCMAVVIENTIVVLGGSDERRRILKSVEGFNFERYSWQELPEMKETRYWATAVVI</sequence>
<dbReference type="Gene3D" id="2.120.10.80">
    <property type="entry name" value="Kelch-type beta propeller"/>
    <property type="match status" value="1"/>
</dbReference>
<dbReference type="InterPro" id="IPR015915">
    <property type="entry name" value="Kelch-typ_b-propeller"/>
</dbReference>
<proteinExistence type="predicted"/>
<organism evidence="3 4">
    <name type="scientific">Paramuricea clavata</name>
    <name type="common">Red gorgonian</name>
    <name type="synonym">Violescent sea-whip</name>
    <dbReference type="NCBI Taxonomy" id="317549"/>
    <lineage>
        <taxon>Eukaryota</taxon>
        <taxon>Metazoa</taxon>
        <taxon>Cnidaria</taxon>
        <taxon>Anthozoa</taxon>
        <taxon>Octocorallia</taxon>
        <taxon>Malacalcyonacea</taxon>
        <taxon>Plexauridae</taxon>
        <taxon>Paramuricea</taxon>
    </lineage>
</organism>
<dbReference type="Pfam" id="PF01344">
    <property type="entry name" value="Kelch_1"/>
    <property type="match status" value="1"/>
</dbReference>
<keyword evidence="2" id="KW-0677">Repeat</keyword>